<feature type="domain" description="DNA mismatch repair proteins mutS family" evidence="5">
    <location>
        <begin position="416"/>
        <end position="588"/>
    </location>
</feature>
<keyword evidence="4" id="KW-0812">Transmembrane</keyword>
<dbReference type="GO" id="GO:0005524">
    <property type="term" value="F:ATP binding"/>
    <property type="evidence" value="ECO:0007669"/>
    <property type="project" value="UniProtKB-KW"/>
</dbReference>
<dbReference type="GO" id="GO:0140664">
    <property type="term" value="F:ATP-dependent DNA damage sensor activity"/>
    <property type="evidence" value="ECO:0007669"/>
    <property type="project" value="InterPro"/>
</dbReference>
<dbReference type="PANTHER" id="PTHR11361">
    <property type="entry name" value="DNA MISMATCH REPAIR PROTEIN MUTS FAMILY MEMBER"/>
    <property type="match status" value="1"/>
</dbReference>
<evidence type="ECO:0000259" key="5">
    <source>
        <dbReference type="SMART" id="SM00534"/>
    </source>
</evidence>
<comment type="caution">
    <text evidence="6">The sequence shown here is derived from an EMBL/GenBank/DDBJ whole genome shotgun (WGS) entry which is preliminary data.</text>
</comment>
<evidence type="ECO:0000256" key="4">
    <source>
        <dbReference type="SAM" id="Phobius"/>
    </source>
</evidence>
<feature type="transmembrane region" description="Helical" evidence="4">
    <location>
        <begin position="234"/>
        <end position="251"/>
    </location>
</feature>
<evidence type="ECO:0000256" key="3">
    <source>
        <dbReference type="ARBA" id="ARBA00023125"/>
    </source>
</evidence>
<sequence>MKEKQQNFYKKTIEENTTTLNKLKKKLLLSSILRLVIFLIIGVGVYVSFGNAKLVLAIIGGGIVLFLFLVSRHSDLQYRASVLRQLIAQNEIELKVLAYNFHQLPDGIKYKNPLHYYSEDIDLFGVGSFYQYCNRTSLESGSDALASYLLSNNIDNLEGKQEAVLQLSQMPHWRQRFSAIASLVKVETSAATVHKWITNYKKFIPSWAPIISTIFSLISAIMIALYYFEIIPGLALFFWFLIGLGISAIYVRKVNELSSHTGKIQSTFEQFYKLLLEIENAKFNAPLLLEKQALVNEEKRKASTLLKQFSSHLNGLDQRSNMLIGVLLNGFMLRDLKQSYNIEKWIENHSKKVVSWFEVISFFDAYNSLGNYHFNHPTHIFPKVLKEGIVLDSKDSNHPLLHPETAVSNNLNIGEGEFFIVTGANMAGKSTFLRNVGLQIVMANIGLPICATNANYTPIKLITSMRTTDNLTEDTSYFFGELKRLKLIVDAIKSERYFIILDEILKGTNSTDKAIGSRKFVEKLVRSNATGIIATHDLSLCEAADDFKEIENYYFDARIENDELYFDYMLKKGICQNMNASFLLKKMQIVD</sequence>
<name>A0A5J4FXW4_9FLAO</name>
<reference evidence="6 7" key="1">
    <citation type="submission" date="2019-08" db="EMBL/GenBank/DDBJ databases">
        <title>Ulvibacter marinistellae sp. nov., isolated from a starfish, Patiria pectinifera.</title>
        <authorList>
            <person name="Kawano K."/>
            <person name="Ushijima N."/>
            <person name="Kihara M."/>
            <person name="Itoh H."/>
        </authorList>
    </citation>
    <scope>NUCLEOTIDE SEQUENCE [LARGE SCALE GENOMIC DNA]</scope>
    <source>
        <strain evidence="6 7">KK4</strain>
    </source>
</reference>
<evidence type="ECO:0000313" key="7">
    <source>
        <dbReference type="Proteomes" id="UP000326994"/>
    </source>
</evidence>
<dbReference type="Gene3D" id="3.40.50.300">
    <property type="entry name" value="P-loop containing nucleotide triphosphate hydrolases"/>
    <property type="match status" value="1"/>
</dbReference>
<dbReference type="GO" id="GO:0030983">
    <property type="term" value="F:mismatched DNA binding"/>
    <property type="evidence" value="ECO:0007669"/>
    <property type="project" value="InterPro"/>
</dbReference>
<feature type="transmembrane region" description="Helical" evidence="4">
    <location>
        <begin position="207"/>
        <end position="228"/>
    </location>
</feature>
<organism evidence="6 7">
    <name type="scientific">Patiriisocius marinistellae</name>
    <dbReference type="NCBI Taxonomy" id="2494560"/>
    <lineage>
        <taxon>Bacteria</taxon>
        <taxon>Pseudomonadati</taxon>
        <taxon>Bacteroidota</taxon>
        <taxon>Flavobacteriia</taxon>
        <taxon>Flavobacteriales</taxon>
        <taxon>Flavobacteriaceae</taxon>
        <taxon>Patiriisocius</taxon>
    </lineage>
</organism>
<keyword evidence="2" id="KW-0067">ATP-binding</keyword>
<dbReference type="InterPro" id="IPR045076">
    <property type="entry name" value="MutS"/>
</dbReference>
<feature type="transmembrane region" description="Helical" evidence="4">
    <location>
        <begin position="54"/>
        <end position="71"/>
    </location>
</feature>
<feature type="transmembrane region" description="Helical" evidence="4">
    <location>
        <begin position="27"/>
        <end position="48"/>
    </location>
</feature>
<dbReference type="Pfam" id="PF00488">
    <property type="entry name" value="MutS_V"/>
    <property type="match status" value="1"/>
</dbReference>
<dbReference type="SUPFAM" id="SSF52540">
    <property type="entry name" value="P-loop containing nucleoside triphosphate hydrolases"/>
    <property type="match status" value="1"/>
</dbReference>
<evidence type="ECO:0000256" key="2">
    <source>
        <dbReference type="ARBA" id="ARBA00022840"/>
    </source>
</evidence>
<dbReference type="EMBL" id="BKCF01000001">
    <property type="protein sequence ID" value="GEQ84511.1"/>
    <property type="molecule type" value="Genomic_DNA"/>
</dbReference>
<gene>
    <name evidence="6" type="ORF">ULMS_00190</name>
</gene>
<dbReference type="GO" id="GO:0006298">
    <property type="term" value="P:mismatch repair"/>
    <property type="evidence" value="ECO:0007669"/>
    <property type="project" value="InterPro"/>
</dbReference>
<dbReference type="SMART" id="SM00534">
    <property type="entry name" value="MUTSac"/>
    <property type="match status" value="1"/>
</dbReference>
<proteinExistence type="predicted"/>
<dbReference type="InterPro" id="IPR000432">
    <property type="entry name" value="DNA_mismatch_repair_MutS_C"/>
</dbReference>
<keyword evidence="7" id="KW-1185">Reference proteome</keyword>
<keyword evidence="4" id="KW-1133">Transmembrane helix</keyword>
<dbReference type="PANTHER" id="PTHR11361:SF99">
    <property type="entry name" value="DNA MISMATCH REPAIR PROTEIN"/>
    <property type="match status" value="1"/>
</dbReference>
<evidence type="ECO:0000256" key="1">
    <source>
        <dbReference type="ARBA" id="ARBA00022741"/>
    </source>
</evidence>
<dbReference type="InterPro" id="IPR027417">
    <property type="entry name" value="P-loop_NTPase"/>
</dbReference>
<dbReference type="GO" id="GO:0005829">
    <property type="term" value="C:cytosol"/>
    <property type="evidence" value="ECO:0007669"/>
    <property type="project" value="TreeGrafter"/>
</dbReference>
<keyword evidence="3" id="KW-0238">DNA-binding</keyword>
<dbReference type="Proteomes" id="UP000326994">
    <property type="component" value="Unassembled WGS sequence"/>
</dbReference>
<accession>A0A5J4FXW4</accession>
<protein>
    <recommendedName>
        <fullName evidence="5">DNA mismatch repair proteins mutS family domain-containing protein</fullName>
    </recommendedName>
</protein>
<dbReference type="OrthoDB" id="9802448at2"/>
<keyword evidence="4" id="KW-0472">Membrane</keyword>
<dbReference type="RefSeq" id="WP_151892474.1">
    <property type="nucleotide sequence ID" value="NZ_BKCF01000001.1"/>
</dbReference>
<evidence type="ECO:0000313" key="6">
    <source>
        <dbReference type="EMBL" id="GEQ84511.1"/>
    </source>
</evidence>
<dbReference type="AlphaFoldDB" id="A0A5J4FXW4"/>
<keyword evidence="1" id="KW-0547">Nucleotide-binding</keyword>